<sequence precursor="true">MLARYLPYLLCEQCKQTNMKNKPSTFNLKTTALTLSLALCAYSASGIAANVDRPLVQPFASAFSKLDSNQDHRLNHDEAVQDQDLAQHFENADIDRNGTLSEQEFEQFKLAAQQARMEAFLDDTEVTEKIRDELVHDSHTKSLNISVETYKGEVILSGFVDTDQQAHRAVEIASSVQGVQTVKNSLVVKG</sequence>
<dbReference type="PROSITE" id="PS50914">
    <property type="entry name" value="BON"/>
    <property type="match status" value="1"/>
</dbReference>
<gene>
    <name evidence="3" type="ordered locus">Msip34_0881</name>
</gene>
<dbReference type="InterPro" id="IPR018247">
    <property type="entry name" value="EF_Hand_1_Ca_BS"/>
</dbReference>
<dbReference type="InterPro" id="IPR002048">
    <property type="entry name" value="EF_hand_dom"/>
</dbReference>
<dbReference type="KEGG" id="mei:Msip34_0881"/>
<organism evidence="3 4">
    <name type="scientific">Methylovorus glucosotrophus (strain SIP3-4)</name>
    <dbReference type="NCBI Taxonomy" id="582744"/>
    <lineage>
        <taxon>Bacteria</taxon>
        <taxon>Pseudomonadati</taxon>
        <taxon>Pseudomonadota</taxon>
        <taxon>Betaproteobacteria</taxon>
        <taxon>Nitrosomonadales</taxon>
        <taxon>Methylophilaceae</taxon>
        <taxon>Methylovorus</taxon>
    </lineage>
</organism>
<dbReference type="Proteomes" id="UP000002743">
    <property type="component" value="Chromosome"/>
</dbReference>
<feature type="domain" description="EF-hand" evidence="1">
    <location>
        <begin position="80"/>
        <end position="115"/>
    </location>
</feature>
<reference evidence="3 4" key="2">
    <citation type="journal article" date="2011" name="J. Bacteriol.">
        <title>Genomes of three methylotrophs from a single niche uncover genetic and metabolic divergence of Methylophilaceae.</title>
        <authorList>
            <person name="Lapidus A."/>
            <person name="Clum A."/>
            <person name="Labutti K."/>
            <person name="Kaluzhnaya M.G."/>
            <person name="Lim S."/>
            <person name="Beck D.A."/>
            <person name="Glavina Del Rio T."/>
            <person name="Nolan M."/>
            <person name="Mavromatis K."/>
            <person name="Huntemann M."/>
            <person name="Lucas S."/>
            <person name="Lidstrom M.E."/>
            <person name="Ivanova N."/>
            <person name="Chistoserdova L."/>
        </authorList>
    </citation>
    <scope>NUCLEOTIDE SEQUENCE [LARGE SCALE GENOMIC DNA]</scope>
    <source>
        <strain evidence="3 4">SIP3-4</strain>
    </source>
</reference>
<dbReference type="InterPro" id="IPR051686">
    <property type="entry name" value="Lipoprotein_DolP"/>
</dbReference>
<evidence type="ECO:0000313" key="3">
    <source>
        <dbReference type="EMBL" id="ACT50129.1"/>
    </source>
</evidence>
<protein>
    <submittedName>
        <fullName evidence="3">Transport-associated</fullName>
    </submittedName>
</protein>
<evidence type="ECO:0000259" key="1">
    <source>
        <dbReference type="PROSITE" id="PS50222"/>
    </source>
</evidence>
<dbReference type="SUPFAM" id="SSF47473">
    <property type="entry name" value="EF-hand"/>
    <property type="match status" value="1"/>
</dbReference>
<dbReference type="eggNOG" id="COG2823">
    <property type="taxonomic scope" value="Bacteria"/>
</dbReference>
<evidence type="ECO:0000313" key="4">
    <source>
        <dbReference type="Proteomes" id="UP000002743"/>
    </source>
</evidence>
<keyword evidence="4" id="KW-1185">Reference proteome</keyword>
<evidence type="ECO:0000259" key="2">
    <source>
        <dbReference type="PROSITE" id="PS50914"/>
    </source>
</evidence>
<dbReference type="PROSITE" id="PS50222">
    <property type="entry name" value="EF_HAND_2"/>
    <property type="match status" value="1"/>
</dbReference>
<dbReference type="PROSITE" id="PS00018">
    <property type="entry name" value="EF_HAND_1"/>
    <property type="match status" value="1"/>
</dbReference>
<accession>C6XC54</accession>
<dbReference type="EMBL" id="CP001674">
    <property type="protein sequence ID" value="ACT50129.1"/>
    <property type="molecule type" value="Genomic_DNA"/>
</dbReference>
<proteinExistence type="predicted"/>
<dbReference type="InterPro" id="IPR007055">
    <property type="entry name" value="BON_dom"/>
</dbReference>
<name>C6XC54_METGS</name>
<reference evidence="4" key="1">
    <citation type="submission" date="2009-07" db="EMBL/GenBank/DDBJ databases">
        <title>Complete sequence of chromosome of Methylovorus sp. SIP3-4.</title>
        <authorList>
            <person name="Lucas S."/>
            <person name="Copeland A."/>
            <person name="Lapidus A."/>
            <person name="Glavina del Rio T."/>
            <person name="Tice H."/>
            <person name="Bruce D."/>
            <person name="Goodwin L."/>
            <person name="Pitluck S."/>
            <person name="Clum A."/>
            <person name="Larimer F."/>
            <person name="Land M."/>
            <person name="Hauser L."/>
            <person name="Kyrpides N."/>
            <person name="Mikhailova N."/>
            <person name="Kayluzhnaya M."/>
            <person name="Chistoserdova L."/>
        </authorList>
    </citation>
    <scope>NUCLEOTIDE SEQUENCE [LARGE SCALE GENOMIC DNA]</scope>
    <source>
        <strain evidence="4">SIP3-4</strain>
    </source>
</reference>
<dbReference type="STRING" id="582744.Msip34_0881"/>
<dbReference type="AlphaFoldDB" id="C6XC54"/>
<dbReference type="SMART" id="SM00749">
    <property type="entry name" value="BON"/>
    <property type="match status" value="1"/>
</dbReference>
<dbReference type="PANTHER" id="PTHR34606:SF16">
    <property type="entry name" value="BON DOMAIN-CONTAINING PROTEIN"/>
    <property type="match status" value="1"/>
</dbReference>
<dbReference type="GO" id="GO:0005509">
    <property type="term" value="F:calcium ion binding"/>
    <property type="evidence" value="ECO:0007669"/>
    <property type="project" value="InterPro"/>
</dbReference>
<dbReference type="Gene3D" id="3.30.1340.30">
    <property type="match status" value="1"/>
</dbReference>
<feature type="domain" description="BON" evidence="2">
    <location>
        <begin position="122"/>
        <end position="190"/>
    </location>
</feature>
<dbReference type="Pfam" id="PF04972">
    <property type="entry name" value="BON"/>
    <property type="match status" value="1"/>
</dbReference>
<dbReference type="InterPro" id="IPR014004">
    <property type="entry name" value="Transpt-assoc_nodulatn_dom_bac"/>
</dbReference>
<dbReference type="PANTHER" id="PTHR34606">
    <property type="entry name" value="BON DOMAIN-CONTAINING PROTEIN"/>
    <property type="match status" value="1"/>
</dbReference>
<dbReference type="InterPro" id="IPR011992">
    <property type="entry name" value="EF-hand-dom_pair"/>
</dbReference>
<dbReference type="Gene3D" id="1.10.238.10">
    <property type="entry name" value="EF-hand"/>
    <property type="match status" value="1"/>
</dbReference>
<dbReference type="HOGENOM" id="CLU_132603_0_0_4"/>